<evidence type="ECO:0000313" key="4">
    <source>
        <dbReference type="EMBL" id="MDV3665761.1"/>
    </source>
</evidence>
<dbReference type="Pfam" id="PF08534">
    <property type="entry name" value="Redoxin"/>
    <property type="match status" value="1"/>
</dbReference>
<proteinExistence type="predicted"/>
<feature type="signal peptide" evidence="2">
    <location>
        <begin position="1"/>
        <end position="20"/>
    </location>
</feature>
<dbReference type="PROSITE" id="PS51257">
    <property type="entry name" value="PROKAR_LIPOPROTEIN"/>
    <property type="match status" value="1"/>
</dbReference>
<dbReference type="GO" id="GO:0016491">
    <property type="term" value="F:oxidoreductase activity"/>
    <property type="evidence" value="ECO:0007669"/>
    <property type="project" value="InterPro"/>
</dbReference>
<dbReference type="PANTHER" id="PTHR42852">
    <property type="entry name" value="THIOL:DISULFIDE INTERCHANGE PROTEIN DSBE"/>
    <property type="match status" value="1"/>
</dbReference>
<dbReference type="CDD" id="cd02966">
    <property type="entry name" value="TlpA_like_family"/>
    <property type="match status" value="1"/>
</dbReference>
<accession>A0AAE4P261</accession>
<keyword evidence="2" id="KW-0732">Signal</keyword>
<evidence type="ECO:0000259" key="3">
    <source>
        <dbReference type="PROSITE" id="PS51352"/>
    </source>
</evidence>
<dbReference type="InterPro" id="IPR050553">
    <property type="entry name" value="Thioredoxin_ResA/DsbE_sf"/>
</dbReference>
<protein>
    <recommendedName>
        <fullName evidence="3">Thioredoxin domain-containing protein</fullName>
    </recommendedName>
</protein>
<feature type="region of interest" description="Disordered" evidence="1">
    <location>
        <begin position="479"/>
        <end position="503"/>
    </location>
</feature>
<dbReference type="PROSITE" id="PS51352">
    <property type="entry name" value="THIOREDOXIN_2"/>
    <property type="match status" value="1"/>
</dbReference>
<gene>
    <name evidence="4" type="ORF">CMU51_17050</name>
</gene>
<reference evidence="4" key="1">
    <citation type="submission" date="2023-02" db="EMBL/GenBank/DDBJ databases">
        <title>Elizabethkingia anophelis draft genomes.</title>
        <authorList>
            <person name="Nicholson A.C."/>
            <person name="Whitney A.M."/>
            <person name="Humrighouse B.W."/>
            <person name="Villarma A."/>
            <person name="Bell M."/>
            <person name="Mcquiston J."/>
        </authorList>
    </citation>
    <scope>NUCLEOTIDE SEQUENCE</scope>
    <source>
        <strain evidence="4">B4955</strain>
    </source>
</reference>
<dbReference type="InterPro" id="IPR036249">
    <property type="entry name" value="Thioredoxin-like_sf"/>
</dbReference>
<sequence>MKKLLLIVLCTLFIVSCSNKKTVVISGKVVGGSPLERIEIINTSDAAPLPIANFGVDAQGNFSDTIQIPKNGVYTLSYGGNYGSIYLKGGENVRISGNSTAGFPKVFTVEGDSKNNVFLQKAQTYIDNYFSKINQEIVTQDEPKFIGQLQKFKTDLNKEMDNLAKSTGADNDLVKWKKEDLDINFLAFSGKYEELHGQVTGKPDYKASQKLKDYQKELIGNENEKIKAFPLYREYLISKVGQDFQAYAMKNQKPDITTTEAFINYIKDKKDYSQLVKDYMIFYVSRIDMHPQQASSEKLLKLLNDNIKDSEVKAGLEKVEKAVYGLKVGTAAPSVDFIDVNGKKVSSSSFNGKPTLIMFYASWSPYIAESVVPMLKEVTNAYKSKVNFVFIDVDDNAAQFKKTAVAMLNGTEGQKLYAKGGLKSEMAQKYALYGFKLPSFVILDKDGKIASKSFMSMMEPDFKTALDKVSGITGPVIAPPQMQVQPAPAPVDSTKVKTEAKSK</sequence>
<dbReference type="InterPro" id="IPR013740">
    <property type="entry name" value="Redoxin"/>
</dbReference>
<dbReference type="Proteomes" id="UP001189000">
    <property type="component" value="Unassembled WGS sequence"/>
</dbReference>
<feature type="chain" id="PRO_5042005415" description="Thioredoxin domain-containing protein" evidence="2">
    <location>
        <begin position="21"/>
        <end position="503"/>
    </location>
</feature>
<dbReference type="InterPro" id="IPR013766">
    <property type="entry name" value="Thioredoxin_domain"/>
</dbReference>
<comment type="caution">
    <text evidence="4">The sequence shown here is derived from an EMBL/GenBank/DDBJ whole genome shotgun (WGS) entry which is preliminary data.</text>
</comment>
<dbReference type="EMBL" id="NWGY01000018">
    <property type="protein sequence ID" value="MDV3665761.1"/>
    <property type="molecule type" value="Genomic_DNA"/>
</dbReference>
<evidence type="ECO:0000313" key="5">
    <source>
        <dbReference type="Proteomes" id="UP001189000"/>
    </source>
</evidence>
<dbReference type="Gene3D" id="3.40.30.10">
    <property type="entry name" value="Glutaredoxin"/>
    <property type="match status" value="1"/>
</dbReference>
<dbReference type="PANTHER" id="PTHR42852:SF13">
    <property type="entry name" value="PROTEIN DIPZ"/>
    <property type="match status" value="1"/>
</dbReference>
<dbReference type="RefSeq" id="WP_407490459.1">
    <property type="nucleotide sequence ID" value="NZ_JBJDLO010000008.1"/>
</dbReference>
<feature type="compositionally biased region" description="Basic and acidic residues" evidence="1">
    <location>
        <begin position="494"/>
        <end position="503"/>
    </location>
</feature>
<name>A0AAE4P261_9FLAO</name>
<evidence type="ECO:0000256" key="2">
    <source>
        <dbReference type="SAM" id="SignalP"/>
    </source>
</evidence>
<dbReference type="AlphaFoldDB" id="A0AAE4P261"/>
<evidence type="ECO:0000256" key="1">
    <source>
        <dbReference type="SAM" id="MobiDB-lite"/>
    </source>
</evidence>
<dbReference type="SUPFAM" id="SSF52833">
    <property type="entry name" value="Thioredoxin-like"/>
    <property type="match status" value="1"/>
</dbReference>
<feature type="domain" description="Thioredoxin" evidence="3">
    <location>
        <begin position="326"/>
        <end position="471"/>
    </location>
</feature>
<organism evidence="4 5">
    <name type="scientific">Elizabethkingia anophelis</name>
    <dbReference type="NCBI Taxonomy" id="1117645"/>
    <lineage>
        <taxon>Bacteria</taxon>
        <taxon>Pseudomonadati</taxon>
        <taxon>Bacteroidota</taxon>
        <taxon>Flavobacteriia</taxon>
        <taxon>Flavobacteriales</taxon>
        <taxon>Weeksellaceae</taxon>
        <taxon>Elizabethkingia</taxon>
    </lineage>
</organism>